<feature type="transmembrane region" description="Helical" evidence="5">
    <location>
        <begin position="292"/>
        <end position="311"/>
    </location>
</feature>
<feature type="transmembrane region" description="Helical" evidence="5">
    <location>
        <begin position="239"/>
        <end position="255"/>
    </location>
</feature>
<evidence type="ECO:0000313" key="8">
    <source>
        <dbReference type="Proteomes" id="UP000542125"/>
    </source>
</evidence>
<feature type="transmembrane region" description="Helical" evidence="5">
    <location>
        <begin position="267"/>
        <end position="286"/>
    </location>
</feature>
<gene>
    <name evidence="7" type="ORF">FHW18_002826</name>
</gene>
<feature type="transmembrane region" description="Helical" evidence="5">
    <location>
        <begin position="137"/>
        <end position="157"/>
    </location>
</feature>
<name>A0A7Y9IUX7_9BURK</name>
<keyword evidence="3 5" id="KW-1133">Transmembrane helix</keyword>
<evidence type="ECO:0000256" key="2">
    <source>
        <dbReference type="ARBA" id="ARBA00022692"/>
    </source>
</evidence>
<dbReference type="InterPro" id="IPR050638">
    <property type="entry name" value="AA-Vitamin_Transporters"/>
</dbReference>
<feature type="domain" description="EamA" evidence="6">
    <location>
        <begin position="27"/>
        <end position="152"/>
    </location>
</feature>
<dbReference type="EMBL" id="JACBYR010000001">
    <property type="protein sequence ID" value="NYE83555.1"/>
    <property type="molecule type" value="Genomic_DNA"/>
</dbReference>
<dbReference type="PANTHER" id="PTHR32322">
    <property type="entry name" value="INNER MEMBRANE TRANSPORTER"/>
    <property type="match status" value="1"/>
</dbReference>
<evidence type="ECO:0000259" key="6">
    <source>
        <dbReference type="Pfam" id="PF00892"/>
    </source>
</evidence>
<dbReference type="AlphaFoldDB" id="A0A7Y9IUX7"/>
<feature type="transmembrane region" description="Helical" evidence="5">
    <location>
        <begin position="163"/>
        <end position="185"/>
    </location>
</feature>
<comment type="caution">
    <text evidence="7">The sequence shown here is derived from an EMBL/GenBank/DDBJ whole genome shotgun (WGS) entry which is preliminary data.</text>
</comment>
<reference evidence="7 8" key="1">
    <citation type="submission" date="2020-07" db="EMBL/GenBank/DDBJ databases">
        <title>Genomic Encyclopedia of Type Strains, Phase IV (KMG-V): Genome sequencing to study the core and pangenomes of soil and plant-associated prokaryotes.</title>
        <authorList>
            <person name="Whitman W."/>
        </authorList>
    </citation>
    <scope>NUCLEOTIDE SEQUENCE [LARGE SCALE GENOMIC DNA]</scope>
    <source>
        <strain evidence="7 8">SAS40</strain>
    </source>
</reference>
<dbReference type="InterPro" id="IPR000620">
    <property type="entry name" value="EamA_dom"/>
</dbReference>
<organism evidence="7 8">
    <name type="scientific">Pigmentiphaga litoralis</name>
    <dbReference type="NCBI Taxonomy" id="516702"/>
    <lineage>
        <taxon>Bacteria</taxon>
        <taxon>Pseudomonadati</taxon>
        <taxon>Pseudomonadota</taxon>
        <taxon>Betaproteobacteria</taxon>
        <taxon>Burkholderiales</taxon>
        <taxon>Alcaligenaceae</taxon>
        <taxon>Pigmentiphaga</taxon>
    </lineage>
</organism>
<sequence>MPSFLPQTGVLPTEGGGMTRAGLTLSEYLCALLVVVIWGLNFVVMKFGVQGLSPMLLGALRFSMASLPLLLFIKPPKVPVRFVVIYGLTQGLGQFGLMFTAINVGMPAGMASLVLQTQAFFTMILAGVLLHERPHACQWVGLAIAAVGLGCIATSAGGRPGDMTLLGFLLTVGAALMWSLSNVVIRFTGRAAPVYDSFALIVWSSLVPIVPFFLLAFWLEGSEHTLAALSNAGWKEFAAVAYLACLATLTAYSLWARLLKRHPTSRIAPFSLLVPIVGLITAAIVFDERLGPAQWLGTMAVLGGLLVSQFGQRWWPKRAVA</sequence>
<evidence type="ECO:0000313" key="7">
    <source>
        <dbReference type="EMBL" id="NYE83555.1"/>
    </source>
</evidence>
<dbReference type="PANTHER" id="PTHR32322:SF9">
    <property type="entry name" value="AMINO-ACID METABOLITE EFFLUX PUMP-RELATED"/>
    <property type="match status" value="1"/>
</dbReference>
<evidence type="ECO:0000256" key="1">
    <source>
        <dbReference type="ARBA" id="ARBA00004141"/>
    </source>
</evidence>
<dbReference type="InterPro" id="IPR037185">
    <property type="entry name" value="EmrE-like"/>
</dbReference>
<evidence type="ECO:0000256" key="5">
    <source>
        <dbReference type="SAM" id="Phobius"/>
    </source>
</evidence>
<accession>A0A7Y9IUX7</accession>
<dbReference type="SUPFAM" id="SSF103481">
    <property type="entry name" value="Multidrug resistance efflux transporter EmrE"/>
    <property type="match status" value="2"/>
</dbReference>
<keyword evidence="2 5" id="KW-0812">Transmembrane</keyword>
<dbReference type="GO" id="GO:0016020">
    <property type="term" value="C:membrane"/>
    <property type="evidence" value="ECO:0007669"/>
    <property type="project" value="UniProtKB-SubCell"/>
</dbReference>
<comment type="subcellular location">
    <subcellularLocation>
        <location evidence="1">Membrane</location>
        <topology evidence="1">Multi-pass membrane protein</topology>
    </subcellularLocation>
</comment>
<proteinExistence type="predicted"/>
<keyword evidence="8" id="KW-1185">Reference proteome</keyword>
<feature type="transmembrane region" description="Helical" evidence="5">
    <location>
        <begin position="28"/>
        <end position="49"/>
    </location>
</feature>
<evidence type="ECO:0000256" key="3">
    <source>
        <dbReference type="ARBA" id="ARBA00022989"/>
    </source>
</evidence>
<dbReference type="RefSeq" id="WP_306455892.1">
    <property type="nucleotide sequence ID" value="NZ_JACBYR010000001.1"/>
</dbReference>
<protein>
    <submittedName>
        <fullName evidence="7">O-acetylserine/cysteine efflux transporter</fullName>
    </submittedName>
</protein>
<dbReference type="Pfam" id="PF00892">
    <property type="entry name" value="EamA"/>
    <property type="match status" value="2"/>
</dbReference>
<evidence type="ECO:0000256" key="4">
    <source>
        <dbReference type="ARBA" id="ARBA00023136"/>
    </source>
</evidence>
<feature type="domain" description="EamA" evidence="6">
    <location>
        <begin position="166"/>
        <end position="307"/>
    </location>
</feature>
<keyword evidence="4 5" id="KW-0472">Membrane</keyword>
<dbReference type="Proteomes" id="UP000542125">
    <property type="component" value="Unassembled WGS sequence"/>
</dbReference>
<feature type="transmembrane region" description="Helical" evidence="5">
    <location>
        <begin position="197"/>
        <end position="219"/>
    </location>
</feature>
<feature type="transmembrane region" description="Helical" evidence="5">
    <location>
        <begin position="55"/>
        <end position="73"/>
    </location>
</feature>